<keyword evidence="4 6" id="KW-0472">Membrane</keyword>
<dbReference type="PIRSF" id="PIRSF015665">
    <property type="entry name" value="CHOPT"/>
    <property type="match status" value="1"/>
</dbReference>
<dbReference type="GO" id="GO:0004307">
    <property type="term" value="F:ethanolaminephosphotransferase activity"/>
    <property type="evidence" value="ECO:0007669"/>
    <property type="project" value="UniProtKB-EC"/>
</dbReference>
<feature type="transmembrane region" description="Helical" evidence="6">
    <location>
        <begin position="45"/>
        <end position="68"/>
    </location>
</feature>
<evidence type="ECO:0000256" key="1">
    <source>
        <dbReference type="ARBA" id="ARBA00004370"/>
    </source>
</evidence>
<dbReference type="Proteomes" id="UP001214628">
    <property type="component" value="Chromosome 3"/>
</dbReference>
<feature type="transmembrane region" description="Helical" evidence="6">
    <location>
        <begin position="397"/>
        <end position="415"/>
    </location>
</feature>
<dbReference type="GO" id="GO:0008654">
    <property type="term" value="P:phospholipid biosynthetic process"/>
    <property type="evidence" value="ECO:0007669"/>
    <property type="project" value="InterPro"/>
</dbReference>
<dbReference type="EMBL" id="CP118377">
    <property type="protein sequence ID" value="WFD43860.1"/>
    <property type="molecule type" value="Genomic_DNA"/>
</dbReference>
<dbReference type="PANTHER" id="PTHR10414:SF37">
    <property type="entry name" value="BB IN A BOXCAR, ISOFORM C"/>
    <property type="match status" value="1"/>
</dbReference>
<evidence type="ECO:0000256" key="6">
    <source>
        <dbReference type="SAM" id="Phobius"/>
    </source>
</evidence>
<evidence type="ECO:0000256" key="3">
    <source>
        <dbReference type="ARBA" id="ARBA00022679"/>
    </source>
</evidence>
<dbReference type="AlphaFoldDB" id="A0AAF0JES0"/>
<reference evidence="7" key="1">
    <citation type="submission" date="2023-02" db="EMBL/GenBank/DDBJ databases">
        <title>Mating type loci evolution in Malassezia.</title>
        <authorList>
            <person name="Coelho M.A."/>
        </authorList>
    </citation>
    <scope>NUCLEOTIDE SEQUENCE</scope>
    <source>
        <strain evidence="7">CBS 14136</strain>
    </source>
</reference>
<dbReference type="InterPro" id="IPR000462">
    <property type="entry name" value="CDP-OH_P_trans"/>
</dbReference>
<dbReference type="PROSITE" id="PS00379">
    <property type="entry name" value="CDP_ALCOHOL_P_TRANSF"/>
    <property type="match status" value="1"/>
</dbReference>
<evidence type="ECO:0000256" key="2">
    <source>
        <dbReference type="ARBA" id="ARBA00010441"/>
    </source>
</evidence>
<comment type="similarity">
    <text evidence="2 5">Belongs to the CDP-alcohol phosphatidyltransferase class-I family.</text>
</comment>
<organism evidence="7 8">
    <name type="scientific">Malassezia psittaci</name>
    <dbReference type="NCBI Taxonomy" id="1821823"/>
    <lineage>
        <taxon>Eukaryota</taxon>
        <taxon>Fungi</taxon>
        <taxon>Dikarya</taxon>
        <taxon>Basidiomycota</taxon>
        <taxon>Ustilaginomycotina</taxon>
        <taxon>Malasseziomycetes</taxon>
        <taxon>Malasseziales</taxon>
        <taxon>Malasseziaceae</taxon>
        <taxon>Malassezia</taxon>
    </lineage>
</organism>
<proteinExistence type="inferred from homology"/>
<evidence type="ECO:0000256" key="4">
    <source>
        <dbReference type="ARBA" id="ARBA00023136"/>
    </source>
</evidence>
<protein>
    <submittedName>
        <fullName evidence="7">Ethanolaminephosphotransferase</fullName>
        <ecNumber evidence="7">2.7.8.1</ecNumber>
    </submittedName>
</protein>
<dbReference type="InterPro" id="IPR014472">
    <property type="entry name" value="CHOPT"/>
</dbReference>
<dbReference type="PANTHER" id="PTHR10414">
    <property type="entry name" value="ETHANOLAMINEPHOSPHOTRANSFERASE"/>
    <property type="match status" value="1"/>
</dbReference>
<dbReference type="Gene3D" id="1.20.120.1760">
    <property type="match status" value="1"/>
</dbReference>
<feature type="transmembrane region" description="Helical" evidence="6">
    <location>
        <begin position="302"/>
        <end position="321"/>
    </location>
</feature>
<dbReference type="EC" id="2.7.8.1" evidence="7"/>
<dbReference type="InterPro" id="IPR043130">
    <property type="entry name" value="CDP-OH_PTrfase_TM_dom"/>
</dbReference>
<evidence type="ECO:0000313" key="8">
    <source>
        <dbReference type="Proteomes" id="UP001214628"/>
    </source>
</evidence>
<dbReference type="Pfam" id="PF01066">
    <property type="entry name" value="CDP-OH_P_transf"/>
    <property type="match status" value="1"/>
</dbReference>
<dbReference type="InterPro" id="IPR048254">
    <property type="entry name" value="CDP_ALCOHOL_P_TRANSF_CS"/>
</dbReference>
<comment type="subcellular location">
    <subcellularLocation>
        <location evidence="1">Membrane</location>
    </subcellularLocation>
</comment>
<keyword evidence="8" id="KW-1185">Reference proteome</keyword>
<keyword evidence="6" id="KW-1133">Transmembrane helix</keyword>
<sequence>MLHYIGPELRKGIHKYKYSGEDHSLVSKYVLGPYWNWLITWFPLWIAPNTITLSGLMLVLANVVSLLWRDWGLDHITATRVQFLSANQGSLPVIPILPNYGLPIGLDTTKTSSFASVLPPYFFVIWAFSLFMYQSLDSIDGKQARRTGMAGPLGELFDHGCDALNTTLENFLATTALGMGRSYWSILSLIASTANFYLSTWEEVHTHSLYLSAFSGPVEGILMLCGVYLVAGVFGGPTFYLDGVLNLTGLANVPYVRDNYAWANWPMSDILMSFGLVGLIGNALMGYANVYKACMKQKRSVYQPLLGLLPFVVLTSANFYWMHGNNAQLLKHGSLYVPFMFYWGLSFAYLVGLVIISHVCQGPFPYWNWMYIPSILGAIDANLSQPILQGSIVSAQWTVYGAVLLAFLTYGYFVYDVITTITEETGKPCFTVVPHKHTN</sequence>
<feature type="transmembrane region" description="Helical" evidence="6">
    <location>
        <begin position="341"/>
        <end position="360"/>
    </location>
</feature>
<feature type="transmembrane region" description="Helical" evidence="6">
    <location>
        <begin position="270"/>
        <end position="290"/>
    </location>
</feature>
<feature type="transmembrane region" description="Helical" evidence="6">
    <location>
        <begin position="118"/>
        <end position="136"/>
    </location>
</feature>
<name>A0AAF0JES0_9BASI</name>
<evidence type="ECO:0000256" key="5">
    <source>
        <dbReference type="RuleBase" id="RU003750"/>
    </source>
</evidence>
<keyword evidence="3 5" id="KW-0808">Transferase</keyword>
<feature type="transmembrane region" description="Helical" evidence="6">
    <location>
        <begin position="221"/>
        <end position="240"/>
    </location>
</feature>
<keyword evidence="6" id="KW-0812">Transmembrane</keyword>
<dbReference type="GO" id="GO:0016020">
    <property type="term" value="C:membrane"/>
    <property type="evidence" value="ECO:0007669"/>
    <property type="project" value="UniProtKB-SubCell"/>
</dbReference>
<evidence type="ECO:0000313" key="7">
    <source>
        <dbReference type="EMBL" id="WFD43860.1"/>
    </source>
</evidence>
<accession>A0AAF0JES0</accession>
<gene>
    <name evidence="7" type="ORF">MPSI1_002525</name>
</gene>